<dbReference type="InterPro" id="IPR036100">
    <property type="entry name" value="QueA_sf"/>
</dbReference>
<evidence type="ECO:0000256" key="5">
    <source>
        <dbReference type="ARBA" id="ARBA00022679"/>
    </source>
</evidence>
<evidence type="ECO:0000256" key="1">
    <source>
        <dbReference type="ARBA" id="ARBA00004496"/>
    </source>
</evidence>
<comment type="subunit">
    <text evidence="3 13">Monomer.</text>
</comment>
<dbReference type="SUPFAM" id="SSF111337">
    <property type="entry name" value="QueA-like"/>
    <property type="match status" value="1"/>
</dbReference>
<dbReference type="UniPathway" id="UPA00392"/>
<dbReference type="GO" id="GO:0005737">
    <property type="term" value="C:cytoplasm"/>
    <property type="evidence" value="ECO:0007669"/>
    <property type="project" value="UniProtKB-SubCell"/>
</dbReference>
<gene>
    <name evidence="13" type="primary">queA</name>
    <name evidence="14" type="ORF">SAMN05216255_0382</name>
</gene>
<dbReference type="InterPro" id="IPR042118">
    <property type="entry name" value="QueA_dom1"/>
</dbReference>
<comment type="function">
    <text evidence="13">Transfers and isomerizes the ribose moiety from AdoMet to the 7-aminomethyl group of 7-deazaguanine (preQ1-tRNA) to give epoxyqueuosine (oQ-tRNA).</text>
</comment>
<evidence type="ECO:0000256" key="3">
    <source>
        <dbReference type="ARBA" id="ARBA00011245"/>
    </source>
</evidence>
<organism evidence="14 15">
    <name type="scientific">Pseudomonas segetis</name>
    <dbReference type="NCBI Taxonomy" id="298908"/>
    <lineage>
        <taxon>Bacteria</taxon>
        <taxon>Pseudomonadati</taxon>
        <taxon>Pseudomonadota</taxon>
        <taxon>Gammaproteobacteria</taxon>
        <taxon>Pseudomonadales</taxon>
        <taxon>Pseudomonadaceae</taxon>
        <taxon>Pseudomonas</taxon>
    </lineage>
</organism>
<accession>A0A238ZH65</accession>
<dbReference type="GO" id="GO:0008616">
    <property type="term" value="P:tRNA queuosine(34) biosynthetic process"/>
    <property type="evidence" value="ECO:0007669"/>
    <property type="project" value="UniProtKB-UniRule"/>
</dbReference>
<dbReference type="EC" id="2.4.99.17" evidence="10 13"/>
<dbReference type="EMBL" id="FZOG01000001">
    <property type="protein sequence ID" value="SNR82043.1"/>
    <property type="molecule type" value="Genomic_DNA"/>
</dbReference>
<evidence type="ECO:0000313" key="15">
    <source>
        <dbReference type="Proteomes" id="UP000242915"/>
    </source>
</evidence>
<dbReference type="PANTHER" id="PTHR30307:SF0">
    <property type="entry name" value="S-ADENOSYLMETHIONINE:TRNA RIBOSYLTRANSFERASE-ISOMERASE"/>
    <property type="match status" value="1"/>
</dbReference>
<keyword evidence="7 13" id="KW-0671">Queuosine biosynthesis</keyword>
<dbReference type="HAMAP" id="MF_00113">
    <property type="entry name" value="QueA"/>
    <property type="match status" value="1"/>
</dbReference>
<name>A0A238ZH65_9PSED</name>
<dbReference type="PANTHER" id="PTHR30307">
    <property type="entry name" value="S-ADENOSYLMETHIONINE:TRNA RIBOSYLTRANSFERASE-ISOMERASE"/>
    <property type="match status" value="1"/>
</dbReference>
<keyword evidence="15" id="KW-1185">Reference proteome</keyword>
<dbReference type="FunFam" id="3.40.1780.10:FF:000001">
    <property type="entry name" value="S-adenosylmethionine:tRNA ribosyltransferase-isomerase"/>
    <property type="match status" value="1"/>
</dbReference>
<dbReference type="NCBIfam" id="TIGR00113">
    <property type="entry name" value="queA"/>
    <property type="match status" value="1"/>
</dbReference>
<reference evidence="15" key="1">
    <citation type="submission" date="2017-06" db="EMBL/GenBank/DDBJ databases">
        <authorList>
            <person name="Varghese N."/>
            <person name="Submissions S."/>
        </authorList>
    </citation>
    <scope>NUCLEOTIDE SEQUENCE [LARGE SCALE GENOMIC DNA]</scope>
    <source>
        <strain evidence="15">CIP 108523</strain>
    </source>
</reference>
<comment type="subcellular location">
    <subcellularLocation>
        <location evidence="1 13">Cytoplasm</location>
    </subcellularLocation>
</comment>
<evidence type="ECO:0000256" key="9">
    <source>
        <dbReference type="ARBA" id="ARBA00061210"/>
    </source>
</evidence>
<comment type="pathway">
    <text evidence="2 13">tRNA modification; tRNA-queuosine biosynthesis.</text>
</comment>
<dbReference type="GO" id="GO:0051075">
    <property type="term" value="F:S-adenosylmethionine:tRNA ribosyltransferase-isomerase activity"/>
    <property type="evidence" value="ECO:0007669"/>
    <property type="project" value="UniProtKB-EC"/>
</dbReference>
<evidence type="ECO:0000313" key="14">
    <source>
        <dbReference type="EMBL" id="SNR82043.1"/>
    </source>
</evidence>
<dbReference type="Proteomes" id="UP000242915">
    <property type="component" value="Unassembled WGS sequence"/>
</dbReference>
<keyword evidence="6 13" id="KW-0949">S-adenosyl-L-methionine</keyword>
<dbReference type="NCBIfam" id="NF001140">
    <property type="entry name" value="PRK00147.1"/>
    <property type="match status" value="1"/>
</dbReference>
<evidence type="ECO:0000256" key="8">
    <source>
        <dbReference type="ARBA" id="ARBA00052751"/>
    </source>
</evidence>
<evidence type="ECO:0000256" key="2">
    <source>
        <dbReference type="ARBA" id="ARBA00004691"/>
    </source>
</evidence>
<dbReference type="FunFam" id="2.40.10.240:FF:000001">
    <property type="entry name" value="S-adenosylmethionine:tRNA ribosyltransferase-isomerase"/>
    <property type="match status" value="1"/>
</dbReference>
<comment type="catalytic activity">
    <reaction evidence="8 13">
        <text>7-aminomethyl-7-carbaguanosine(34) in tRNA + S-adenosyl-L-methionine = epoxyqueuosine(34) in tRNA + adenine + L-methionine + 2 H(+)</text>
        <dbReference type="Rhea" id="RHEA:32155"/>
        <dbReference type="Rhea" id="RHEA-COMP:10342"/>
        <dbReference type="Rhea" id="RHEA-COMP:18582"/>
        <dbReference type="ChEBI" id="CHEBI:15378"/>
        <dbReference type="ChEBI" id="CHEBI:16708"/>
        <dbReference type="ChEBI" id="CHEBI:57844"/>
        <dbReference type="ChEBI" id="CHEBI:59789"/>
        <dbReference type="ChEBI" id="CHEBI:82833"/>
        <dbReference type="ChEBI" id="CHEBI:194443"/>
        <dbReference type="EC" id="2.4.99.17"/>
    </reaction>
</comment>
<dbReference type="InterPro" id="IPR003699">
    <property type="entry name" value="QueA"/>
</dbReference>
<evidence type="ECO:0000256" key="13">
    <source>
        <dbReference type="HAMAP-Rule" id="MF_00113"/>
    </source>
</evidence>
<keyword evidence="5 13" id="KW-0808">Transferase</keyword>
<protein>
    <recommendedName>
        <fullName evidence="11 13">S-adenosylmethionine:tRNA ribosyltransferase-isomerase</fullName>
        <ecNumber evidence="10 13">2.4.99.17</ecNumber>
    </recommendedName>
    <alternativeName>
        <fullName evidence="12 13">Queuosine biosynthesis protein QueA</fullName>
    </alternativeName>
</protein>
<evidence type="ECO:0000256" key="7">
    <source>
        <dbReference type="ARBA" id="ARBA00022785"/>
    </source>
</evidence>
<evidence type="ECO:0000256" key="11">
    <source>
        <dbReference type="ARBA" id="ARBA00069325"/>
    </source>
</evidence>
<comment type="similarity">
    <text evidence="9 13">Belongs to the QueA family.</text>
</comment>
<dbReference type="RefSeq" id="WP_089358614.1">
    <property type="nucleotide sequence ID" value="NZ_FZOG01000001.1"/>
</dbReference>
<keyword evidence="4 13" id="KW-0963">Cytoplasm</keyword>
<proteinExistence type="inferred from homology"/>
<evidence type="ECO:0000256" key="6">
    <source>
        <dbReference type="ARBA" id="ARBA00022691"/>
    </source>
</evidence>
<evidence type="ECO:0000256" key="4">
    <source>
        <dbReference type="ARBA" id="ARBA00022490"/>
    </source>
</evidence>
<evidence type="ECO:0000256" key="12">
    <source>
        <dbReference type="ARBA" id="ARBA00076160"/>
    </source>
</evidence>
<sequence length="349" mass="38273">MRVADFHFDLPEALIARHPLTERRASRLLTVDGPSGALGHRQFSDLLEFLRPGDLMVFNNTRVIPARLFGQKASGGKLEILVERVLDSHRVLAHVRSSKSPKPGSSILLEGGGEAEMVARHDALFELRFAEEVLPLLERVGHMPLPPYIDRPDDAADRERYQTVYAQRAGAVAAPTAGLHFDEALMAAIADKGIETAFVTLHVGAGTFQPVRVERIEDHHMHSEWLEVGQDVVDAVAACRARGGRVIAVGTTSVRSLETAARDGELKPFSGDTDIFIYPGRPFHVVDALVTNFHLPESTLLMLVSAFAGYPETMAAYQSAVAEGYRFFSYGDAMFITRNPAARGPEDHV</sequence>
<evidence type="ECO:0000256" key="10">
    <source>
        <dbReference type="ARBA" id="ARBA00066503"/>
    </source>
</evidence>
<dbReference type="Gene3D" id="3.40.1780.10">
    <property type="entry name" value="QueA-like"/>
    <property type="match status" value="1"/>
</dbReference>
<dbReference type="AlphaFoldDB" id="A0A238ZH65"/>
<dbReference type="Gene3D" id="2.40.10.240">
    <property type="entry name" value="QueA-like"/>
    <property type="match status" value="1"/>
</dbReference>
<keyword evidence="14" id="KW-0413">Isomerase</keyword>
<dbReference type="Pfam" id="PF02547">
    <property type="entry name" value="Queuosine_synth"/>
    <property type="match status" value="1"/>
</dbReference>
<dbReference type="InterPro" id="IPR042119">
    <property type="entry name" value="QueA_dom2"/>
</dbReference>